<evidence type="ECO:0000256" key="2">
    <source>
        <dbReference type="SAM" id="MobiDB-lite"/>
    </source>
</evidence>
<evidence type="ECO:0000259" key="4">
    <source>
        <dbReference type="Pfam" id="PF25954"/>
    </source>
</evidence>
<dbReference type="PROSITE" id="PS51257">
    <property type="entry name" value="PROKAR_LIPOPROTEIN"/>
    <property type="match status" value="1"/>
</dbReference>
<dbReference type="InterPro" id="IPR058792">
    <property type="entry name" value="Beta-barrel_RND_2"/>
</dbReference>
<dbReference type="Gene3D" id="2.40.30.170">
    <property type="match status" value="1"/>
</dbReference>
<feature type="domain" description="CusB-like beta-barrel" evidence="4">
    <location>
        <begin position="206"/>
        <end position="271"/>
    </location>
</feature>
<comment type="caution">
    <text evidence="6">The sequence shown here is derived from an EMBL/GenBank/DDBJ whole genome shotgun (WGS) entry which is preliminary data.</text>
</comment>
<dbReference type="Gene3D" id="1.10.287.470">
    <property type="entry name" value="Helix hairpin bin"/>
    <property type="match status" value="1"/>
</dbReference>
<comment type="similarity">
    <text evidence="1">Belongs to the membrane fusion protein (MFP) (TC 8.A.1) family.</text>
</comment>
<dbReference type="AlphaFoldDB" id="A0A7Y7XDU5"/>
<organism evidence="6 7">
    <name type="scientific">Pseudomonas gingeri</name>
    <dbReference type="NCBI Taxonomy" id="117681"/>
    <lineage>
        <taxon>Bacteria</taxon>
        <taxon>Pseudomonadati</taxon>
        <taxon>Pseudomonadota</taxon>
        <taxon>Gammaproteobacteria</taxon>
        <taxon>Pseudomonadales</taxon>
        <taxon>Pseudomonadaceae</taxon>
        <taxon>Pseudomonas</taxon>
    </lineage>
</organism>
<reference evidence="6 7" key="1">
    <citation type="submission" date="2020-04" db="EMBL/GenBank/DDBJ databases">
        <title>Molecular characterization of pseudomonads from Agaricus bisporus reveal novel blotch 2 pathogens in Western Europe.</title>
        <authorList>
            <person name="Taparia T."/>
            <person name="Krijger M."/>
            <person name="Haynes E."/>
            <person name="Elpinstone J.G."/>
            <person name="Noble R."/>
            <person name="Van Der Wolf J."/>
        </authorList>
    </citation>
    <scope>NUCLEOTIDE SEQUENCE [LARGE SCALE GENOMIC DNA]</scope>
    <source>
        <strain evidence="6 7">H7001</strain>
    </source>
</reference>
<evidence type="ECO:0000313" key="7">
    <source>
        <dbReference type="Proteomes" id="UP000539985"/>
    </source>
</evidence>
<evidence type="ECO:0000259" key="5">
    <source>
        <dbReference type="Pfam" id="PF25973"/>
    </source>
</evidence>
<dbReference type="Pfam" id="PF25973">
    <property type="entry name" value="BSH_CzcB"/>
    <property type="match status" value="1"/>
</dbReference>
<dbReference type="EMBL" id="JACAQB010000006">
    <property type="protein sequence ID" value="NWB96957.1"/>
    <property type="molecule type" value="Genomic_DNA"/>
</dbReference>
<evidence type="ECO:0000256" key="1">
    <source>
        <dbReference type="ARBA" id="ARBA00009477"/>
    </source>
</evidence>
<sequence>MKNSLTAAGVLVAAAMLCACNPEQPTAQPPRPVHTATVNYDQVRATNRYVGTVQSRYEVDQAFRVGGKAAQRKVEVGQSVREGDVLAVLDDNDYRLAEEAAHQQWSAAVEQARLAGSERRRLSALKTDGSVSVAEDERAGTNAQTAQASAETEARKLELARNRLKYTVLRASRSGVVTAVHFETGQVLAEGQSAVSIADPGKPEIIVDVPEDQVASFKQASFKASLASAPNELFSVVLRELSPQAATQTRTYRARLSLTDARRLPLGATARLVAERAITDISVAAVPATALTQFAGQPAMWVVTPLGKESAGTVALKQVTVMGYRNDDVLVAGPQAGALIVTAGVQKMAPGLKVVLLDAAVSEINTPQQAAR</sequence>
<proteinExistence type="inferred from homology"/>
<keyword evidence="3" id="KW-0732">Signal</keyword>
<dbReference type="NCBIfam" id="TIGR01730">
    <property type="entry name" value="RND_mfp"/>
    <property type="match status" value="1"/>
</dbReference>
<dbReference type="PANTHER" id="PTHR30469:SF15">
    <property type="entry name" value="HLYD FAMILY OF SECRETION PROTEINS"/>
    <property type="match status" value="1"/>
</dbReference>
<name>A0A7Y7XDU5_9PSED</name>
<evidence type="ECO:0000256" key="3">
    <source>
        <dbReference type="SAM" id="SignalP"/>
    </source>
</evidence>
<dbReference type="GO" id="GO:0015562">
    <property type="term" value="F:efflux transmembrane transporter activity"/>
    <property type="evidence" value="ECO:0007669"/>
    <property type="project" value="TreeGrafter"/>
</dbReference>
<protein>
    <submittedName>
        <fullName evidence="6">Efflux RND transporter periplasmic adaptor subunit</fullName>
    </submittedName>
</protein>
<evidence type="ECO:0000313" key="6">
    <source>
        <dbReference type="EMBL" id="NWB96957.1"/>
    </source>
</evidence>
<dbReference type="RefSeq" id="WP_177102426.1">
    <property type="nucleotide sequence ID" value="NZ_JACAQB010000006.1"/>
</dbReference>
<gene>
    <name evidence="6" type="ORF">HX882_13730</name>
</gene>
<feature type="region of interest" description="Disordered" evidence="2">
    <location>
        <begin position="130"/>
        <end position="149"/>
    </location>
</feature>
<dbReference type="SUPFAM" id="SSF111369">
    <property type="entry name" value="HlyD-like secretion proteins"/>
    <property type="match status" value="1"/>
</dbReference>
<feature type="domain" description="CzcB-like barrel-sandwich hybrid" evidence="5">
    <location>
        <begin position="64"/>
        <end position="199"/>
    </location>
</feature>
<feature type="signal peptide" evidence="3">
    <location>
        <begin position="1"/>
        <end position="27"/>
    </location>
</feature>
<feature type="chain" id="PRO_5030787691" evidence="3">
    <location>
        <begin position="28"/>
        <end position="372"/>
    </location>
</feature>
<dbReference type="Proteomes" id="UP000539985">
    <property type="component" value="Unassembled WGS sequence"/>
</dbReference>
<dbReference type="Pfam" id="PF25954">
    <property type="entry name" value="Beta-barrel_RND_2"/>
    <property type="match status" value="1"/>
</dbReference>
<dbReference type="InterPro" id="IPR058647">
    <property type="entry name" value="BSH_CzcB-like"/>
</dbReference>
<accession>A0A7Y7XDU5</accession>
<dbReference type="Gene3D" id="2.40.420.20">
    <property type="match status" value="1"/>
</dbReference>
<dbReference type="GO" id="GO:1990281">
    <property type="term" value="C:efflux pump complex"/>
    <property type="evidence" value="ECO:0007669"/>
    <property type="project" value="TreeGrafter"/>
</dbReference>
<dbReference type="PANTHER" id="PTHR30469">
    <property type="entry name" value="MULTIDRUG RESISTANCE PROTEIN MDTA"/>
    <property type="match status" value="1"/>
</dbReference>
<dbReference type="Gene3D" id="2.40.50.100">
    <property type="match status" value="1"/>
</dbReference>
<dbReference type="InterPro" id="IPR006143">
    <property type="entry name" value="RND_pump_MFP"/>
</dbReference>